<feature type="transmembrane region" description="Helical" evidence="2">
    <location>
        <begin position="6"/>
        <end position="32"/>
    </location>
</feature>
<keyword evidence="5" id="KW-1185">Reference proteome</keyword>
<name>A0A7T1TDN9_9ACTN</name>
<evidence type="ECO:0000256" key="2">
    <source>
        <dbReference type="SAM" id="Phobius"/>
    </source>
</evidence>
<dbReference type="Proteomes" id="UP000595046">
    <property type="component" value="Chromosome"/>
</dbReference>
<dbReference type="PANTHER" id="PTHR43156">
    <property type="entry name" value="STAGE II SPORULATION PROTEIN E-RELATED"/>
    <property type="match status" value="1"/>
</dbReference>
<dbReference type="InterPro" id="IPR036457">
    <property type="entry name" value="PPM-type-like_dom_sf"/>
</dbReference>
<evidence type="ECO:0000259" key="3">
    <source>
        <dbReference type="SMART" id="SM00331"/>
    </source>
</evidence>
<feature type="transmembrane region" description="Helical" evidence="2">
    <location>
        <begin position="39"/>
        <end position="60"/>
    </location>
</feature>
<keyword evidence="2" id="KW-0812">Transmembrane</keyword>
<sequence length="353" mass="37439">MYPLPIVMVLIAVSLDLVTAPTLTGSALFCAAPLVAAPFFTTIGTALVGMFSVGAVALMRVLDEMSTGEMDLAETSSTAVVALLAVVISRLLRRRGAAASSAWTIAEAAQLAVLPVPPSRLGGFQVAARYRAAQVDARIGGDLYAVQETPYGVRLIVGDVRGAGMDAVEAMVVMIGAFREAAEQEADLAAVAARLEHALHREAQQKHSREYDEGFTTAALAELPTGRPETLRIVNRGHPPPLLLADGRTRFIDPSEAALPLGMSELGDGPERADEVPFPWGTQLLLYTDGLSEARDSDGEFFEPDKALAERAFDDPEMLLDALLVDVQAHTGDAAADDMALMAVQVQRRPGAH</sequence>
<gene>
    <name evidence="4" type="ORF">G4Z16_27095</name>
</gene>
<keyword evidence="2" id="KW-0472">Membrane</keyword>
<dbReference type="InterPro" id="IPR001932">
    <property type="entry name" value="PPM-type_phosphatase-like_dom"/>
</dbReference>
<accession>A0A7T1TDN9</accession>
<dbReference type="Pfam" id="PF07228">
    <property type="entry name" value="SpoIIE"/>
    <property type="match status" value="1"/>
</dbReference>
<evidence type="ECO:0000256" key="1">
    <source>
        <dbReference type="ARBA" id="ARBA00022801"/>
    </source>
</evidence>
<keyword evidence="2" id="KW-1133">Transmembrane helix</keyword>
<dbReference type="KEGG" id="sbat:G4Z16_27095"/>
<organism evidence="4 5">
    <name type="scientific">Streptomyces bathyalis</name>
    <dbReference type="NCBI Taxonomy" id="2710756"/>
    <lineage>
        <taxon>Bacteria</taxon>
        <taxon>Bacillati</taxon>
        <taxon>Actinomycetota</taxon>
        <taxon>Actinomycetes</taxon>
        <taxon>Kitasatosporales</taxon>
        <taxon>Streptomycetaceae</taxon>
        <taxon>Streptomyces</taxon>
    </lineage>
</organism>
<dbReference type="EMBL" id="CP048882">
    <property type="protein sequence ID" value="QPP11040.1"/>
    <property type="molecule type" value="Genomic_DNA"/>
</dbReference>
<evidence type="ECO:0000313" key="5">
    <source>
        <dbReference type="Proteomes" id="UP000595046"/>
    </source>
</evidence>
<dbReference type="SUPFAM" id="SSF81606">
    <property type="entry name" value="PP2C-like"/>
    <property type="match status" value="1"/>
</dbReference>
<dbReference type="SMART" id="SM00331">
    <property type="entry name" value="PP2C_SIG"/>
    <property type="match status" value="1"/>
</dbReference>
<feature type="domain" description="PPM-type phosphatase" evidence="3">
    <location>
        <begin position="124"/>
        <end position="346"/>
    </location>
</feature>
<protein>
    <submittedName>
        <fullName evidence="4">Serine/threonine-protein phosphatase</fullName>
    </submittedName>
</protein>
<dbReference type="Gene3D" id="3.60.40.10">
    <property type="entry name" value="PPM-type phosphatase domain"/>
    <property type="match status" value="1"/>
</dbReference>
<dbReference type="AlphaFoldDB" id="A0A7T1TDN9"/>
<dbReference type="InterPro" id="IPR052016">
    <property type="entry name" value="Bact_Sigma-Reg"/>
</dbReference>
<dbReference type="GO" id="GO:0016791">
    <property type="term" value="F:phosphatase activity"/>
    <property type="evidence" value="ECO:0007669"/>
    <property type="project" value="TreeGrafter"/>
</dbReference>
<dbReference type="FunFam" id="3.60.40.10:FF:000058">
    <property type="entry name" value="Stage II sporulation protein E"/>
    <property type="match status" value="1"/>
</dbReference>
<keyword evidence="1" id="KW-0378">Hydrolase</keyword>
<evidence type="ECO:0000313" key="4">
    <source>
        <dbReference type="EMBL" id="QPP11040.1"/>
    </source>
</evidence>
<proteinExistence type="predicted"/>
<reference evidence="5" key="1">
    <citation type="submission" date="2020-02" db="EMBL/GenBank/DDBJ databases">
        <title>Streptomyces sp. ASO4wet.</title>
        <authorList>
            <person name="Risdian C."/>
            <person name="Landwehr W."/>
            <person name="Schupp P."/>
            <person name="Wink J."/>
        </authorList>
    </citation>
    <scope>NUCLEOTIDE SEQUENCE [LARGE SCALE GENOMIC DNA]</scope>
    <source>
        <strain evidence="5">ASO4wet</strain>
    </source>
</reference>
<dbReference type="PANTHER" id="PTHR43156:SF2">
    <property type="entry name" value="STAGE II SPORULATION PROTEIN E"/>
    <property type="match status" value="1"/>
</dbReference>